<evidence type="ECO:0000313" key="1">
    <source>
        <dbReference type="EMBL" id="KAA6401742.1"/>
    </source>
</evidence>
<dbReference type="AlphaFoldDB" id="A0A5J4X4M8"/>
<dbReference type="EMBL" id="SNRW01000340">
    <property type="protein sequence ID" value="KAA6401742.1"/>
    <property type="molecule type" value="Genomic_DNA"/>
</dbReference>
<proteinExistence type="predicted"/>
<accession>A0A5J4X4M8</accession>
<gene>
    <name evidence="1" type="ORF">EZS28_002733</name>
</gene>
<dbReference type="Proteomes" id="UP000324800">
    <property type="component" value="Unassembled WGS sequence"/>
</dbReference>
<comment type="caution">
    <text evidence="1">The sequence shown here is derived from an EMBL/GenBank/DDBJ whole genome shotgun (WGS) entry which is preliminary data.</text>
</comment>
<protein>
    <submittedName>
        <fullName evidence="1">Uncharacterized protein</fullName>
    </submittedName>
</protein>
<evidence type="ECO:0000313" key="2">
    <source>
        <dbReference type="Proteomes" id="UP000324800"/>
    </source>
</evidence>
<reference evidence="1 2" key="1">
    <citation type="submission" date="2019-03" db="EMBL/GenBank/DDBJ databases">
        <title>Single cell metagenomics reveals metabolic interactions within the superorganism composed of flagellate Streblomastix strix and complex community of Bacteroidetes bacteria on its surface.</title>
        <authorList>
            <person name="Treitli S.C."/>
            <person name="Kolisko M."/>
            <person name="Husnik F."/>
            <person name="Keeling P."/>
            <person name="Hampl V."/>
        </authorList>
    </citation>
    <scope>NUCLEOTIDE SEQUENCE [LARGE SCALE GENOMIC DNA]</scope>
    <source>
        <strain evidence="1">ST1C</strain>
    </source>
</reference>
<sequence length="122" mass="14142">MKMIMKLVQKSESKKSHLYEQRYFASLIESSGICGGSEESNIQVIEQGLDSINVTFTTVRGYNELLQQQKRFEEQIEEEGGAEECDAFQNIKKKLNIKIHDLAVFEKKKILNIFKHRSNDQN</sequence>
<organism evidence="1 2">
    <name type="scientific">Streblomastix strix</name>
    <dbReference type="NCBI Taxonomy" id="222440"/>
    <lineage>
        <taxon>Eukaryota</taxon>
        <taxon>Metamonada</taxon>
        <taxon>Preaxostyla</taxon>
        <taxon>Oxymonadida</taxon>
        <taxon>Streblomastigidae</taxon>
        <taxon>Streblomastix</taxon>
    </lineage>
</organism>
<name>A0A5J4X4M8_9EUKA</name>